<proteinExistence type="predicted"/>
<dbReference type="PANTHER" id="PTHR31672:SF10">
    <property type="entry name" value="F-BOX DOMAIN-CONTAINING PROTEIN"/>
    <property type="match status" value="1"/>
</dbReference>
<dbReference type="PROSITE" id="PS50181">
    <property type="entry name" value="FBOX"/>
    <property type="match status" value="1"/>
</dbReference>
<dbReference type="InterPro" id="IPR017451">
    <property type="entry name" value="F-box-assoc_interact_dom"/>
</dbReference>
<dbReference type="SMART" id="SM00256">
    <property type="entry name" value="FBOX"/>
    <property type="match status" value="1"/>
</dbReference>
<sequence>MSDYLPQELLLDIFTKLPVKSILRCRSVCKSWYSLLTSPSFTFTHLNRKRDDHMLIRNYAKNTRRIDMYPLFGNNERLDPDYFLDFLFRRGSVSIVGSFNGILCLADTDTDTDTLTRLYFCNLSIRKSVKLPEPVYLCNDSNTFGYTLGFGFDPVTNDYKVVRVVHTKGHSMSPHADLYKLSTGVWEDITHVLGPYIFIAIAPQVYVNGACHWITTKLEFTPVRRNWRVIVVFNMHDETFSDMILPSSLINESQTHFDEVFLFVLEESLCLVDNNYDKREPIKIWMMKEYGAPDSWEKQFSIQNYHFPQHIPLRDDIFWTPYFGSAAPTEFEIATDFMKPMAIRKNGEILWKGNQRLLVSVDHTIDRFKDVDIGNSSNDWCYNPRYVNFYKESLVLPDRWTNNCVGDACEEASDLWKRDPKDGKRRISREKSKYRMRSASLSHMSGLRKKERKSMQVKKPSLSN</sequence>
<evidence type="ECO:0000313" key="3">
    <source>
        <dbReference type="EMBL" id="KAG5597232.1"/>
    </source>
</evidence>
<organism evidence="3 4">
    <name type="scientific">Solanum commersonii</name>
    <name type="common">Commerson's wild potato</name>
    <name type="synonym">Commerson's nightshade</name>
    <dbReference type="NCBI Taxonomy" id="4109"/>
    <lineage>
        <taxon>Eukaryota</taxon>
        <taxon>Viridiplantae</taxon>
        <taxon>Streptophyta</taxon>
        <taxon>Embryophyta</taxon>
        <taxon>Tracheophyta</taxon>
        <taxon>Spermatophyta</taxon>
        <taxon>Magnoliopsida</taxon>
        <taxon>eudicotyledons</taxon>
        <taxon>Gunneridae</taxon>
        <taxon>Pentapetalae</taxon>
        <taxon>asterids</taxon>
        <taxon>lamiids</taxon>
        <taxon>Solanales</taxon>
        <taxon>Solanaceae</taxon>
        <taxon>Solanoideae</taxon>
        <taxon>Solaneae</taxon>
        <taxon>Solanum</taxon>
    </lineage>
</organism>
<dbReference type="InterPro" id="IPR001810">
    <property type="entry name" value="F-box_dom"/>
</dbReference>
<dbReference type="InterPro" id="IPR036047">
    <property type="entry name" value="F-box-like_dom_sf"/>
</dbReference>
<evidence type="ECO:0000259" key="2">
    <source>
        <dbReference type="PROSITE" id="PS50181"/>
    </source>
</evidence>
<dbReference type="CDD" id="cd22157">
    <property type="entry name" value="F-box_AtFBW1-like"/>
    <property type="match status" value="1"/>
</dbReference>
<dbReference type="Proteomes" id="UP000824120">
    <property type="component" value="Chromosome 7"/>
</dbReference>
<dbReference type="SUPFAM" id="SSF81383">
    <property type="entry name" value="F-box domain"/>
    <property type="match status" value="1"/>
</dbReference>
<gene>
    <name evidence="3" type="ORF">H5410_038464</name>
</gene>
<feature type="domain" description="F-box" evidence="2">
    <location>
        <begin position="1"/>
        <end position="46"/>
    </location>
</feature>
<comment type="caution">
    <text evidence="3">The sequence shown here is derived from an EMBL/GenBank/DDBJ whole genome shotgun (WGS) entry which is preliminary data.</text>
</comment>
<dbReference type="PANTHER" id="PTHR31672">
    <property type="entry name" value="BNACNNG10540D PROTEIN"/>
    <property type="match status" value="1"/>
</dbReference>
<keyword evidence="4" id="KW-1185">Reference proteome</keyword>
<feature type="region of interest" description="Disordered" evidence="1">
    <location>
        <begin position="419"/>
        <end position="464"/>
    </location>
</feature>
<evidence type="ECO:0000256" key="1">
    <source>
        <dbReference type="SAM" id="MobiDB-lite"/>
    </source>
</evidence>
<protein>
    <recommendedName>
        <fullName evidence="2">F-box domain-containing protein</fullName>
    </recommendedName>
</protein>
<dbReference type="EMBL" id="JACXVP010000007">
    <property type="protein sequence ID" value="KAG5597232.1"/>
    <property type="molecule type" value="Genomic_DNA"/>
</dbReference>
<evidence type="ECO:0000313" key="4">
    <source>
        <dbReference type="Proteomes" id="UP000824120"/>
    </source>
</evidence>
<name>A0A9J5YCD1_SOLCO</name>
<dbReference type="OrthoDB" id="1562877at2759"/>
<dbReference type="InterPro" id="IPR050796">
    <property type="entry name" value="SCF_F-box_component"/>
</dbReference>
<dbReference type="InterPro" id="IPR006527">
    <property type="entry name" value="F-box-assoc_dom_typ1"/>
</dbReference>
<feature type="compositionally biased region" description="Basic residues" evidence="1">
    <location>
        <begin position="423"/>
        <end position="436"/>
    </location>
</feature>
<dbReference type="NCBIfam" id="TIGR01640">
    <property type="entry name" value="F_box_assoc_1"/>
    <property type="match status" value="1"/>
</dbReference>
<reference evidence="3 4" key="1">
    <citation type="submission" date="2020-09" db="EMBL/GenBank/DDBJ databases">
        <title>De no assembly of potato wild relative species, Solanum commersonii.</title>
        <authorList>
            <person name="Cho K."/>
        </authorList>
    </citation>
    <scope>NUCLEOTIDE SEQUENCE [LARGE SCALE GENOMIC DNA]</scope>
    <source>
        <strain evidence="3">LZ3.2</strain>
        <tissue evidence="3">Leaf</tissue>
    </source>
</reference>
<dbReference type="AlphaFoldDB" id="A0A9J5YCD1"/>
<accession>A0A9J5YCD1</accession>
<dbReference type="Gene3D" id="1.20.1280.50">
    <property type="match status" value="1"/>
</dbReference>
<dbReference type="Pfam" id="PF12937">
    <property type="entry name" value="F-box-like"/>
    <property type="match status" value="1"/>
</dbReference>
<feature type="compositionally biased region" description="Basic residues" evidence="1">
    <location>
        <begin position="446"/>
        <end position="456"/>
    </location>
</feature>
<dbReference type="Pfam" id="PF07734">
    <property type="entry name" value="FBA_1"/>
    <property type="match status" value="1"/>
</dbReference>